<reference evidence="1 2" key="1">
    <citation type="submission" date="2018-01" db="EMBL/GenBank/DDBJ databases">
        <title>Genome Sequencing and Assembly of Anaerobacter polyendosporus strain CT4.</title>
        <authorList>
            <person name="Tachaapaikoon C."/>
            <person name="Sutheeworapong S."/>
            <person name="Jenjaroenpun P."/>
            <person name="Wongsurawat T."/>
            <person name="Nookeaw I."/>
            <person name="Cheawchanlertfa P."/>
            <person name="Kosugi A."/>
            <person name="Cheevadhanarak S."/>
            <person name="Ratanakhanokchai K."/>
        </authorList>
    </citation>
    <scope>NUCLEOTIDE SEQUENCE [LARGE SCALE GENOMIC DNA]</scope>
    <source>
        <strain evidence="1 2">CT4</strain>
    </source>
</reference>
<protein>
    <submittedName>
        <fullName evidence="1">Uncharacterized protein</fullName>
    </submittedName>
</protein>
<dbReference type="EMBL" id="CP025746">
    <property type="protein sequence ID" value="QAA35008.1"/>
    <property type="molecule type" value="Genomic_DNA"/>
</dbReference>
<keyword evidence="2" id="KW-1185">Reference proteome</keyword>
<name>A0A410E141_9CLOT</name>
<evidence type="ECO:0000313" key="2">
    <source>
        <dbReference type="Proteomes" id="UP000286268"/>
    </source>
</evidence>
<sequence length="188" mass="21935">MRNNDFMKKTYNNFSDFVRVASSRELSYFLLDAKYTSNFSKQMSQLISDITKEGKVAADFVLFFNTDGEIAIFDEDLLGTYIGDRFTVEIEEKYSNKRLNYIIKSVINNSEEVQKDFIQVCYEVIVSILNEIYKEMKYKKELGEFYKKTLKLDDDSIDNLPLKIAALLIVEDICRYLGINIGLKQIIK</sequence>
<gene>
    <name evidence="1" type="ORF">C1I91_27045</name>
</gene>
<proteinExistence type="predicted"/>
<accession>A0A410E141</accession>
<evidence type="ECO:0000313" key="1">
    <source>
        <dbReference type="EMBL" id="QAA35008.1"/>
    </source>
</evidence>
<organism evidence="1 2">
    <name type="scientific">Clostridium manihotivorum</name>
    <dbReference type="NCBI Taxonomy" id="2320868"/>
    <lineage>
        <taxon>Bacteria</taxon>
        <taxon>Bacillati</taxon>
        <taxon>Bacillota</taxon>
        <taxon>Clostridia</taxon>
        <taxon>Eubacteriales</taxon>
        <taxon>Clostridiaceae</taxon>
        <taxon>Clostridium</taxon>
    </lineage>
</organism>
<dbReference type="RefSeq" id="WP_128215702.1">
    <property type="nucleotide sequence ID" value="NZ_CP025746.1"/>
</dbReference>
<dbReference type="Proteomes" id="UP000286268">
    <property type="component" value="Chromosome"/>
</dbReference>
<dbReference type="KEGG" id="cmah:C1I91_27045"/>
<dbReference type="OrthoDB" id="1924089at2"/>
<dbReference type="AlphaFoldDB" id="A0A410E141"/>